<evidence type="ECO:0000256" key="1">
    <source>
        <dbReference type="SAM" id="MobiDB-lite"/>
    </source>
</evidence>
<dbReference type="OrthoDB" id="9846027at2"/>
<keyword evidence="3" id="KW-1185">Reference proteome</keyword>
<evidence type="ECO:0000313" key="2">
    <source>
        <dbReference type="EMBL" id="TGD98724.1"/>
    </source>
</evidence>
<dbReference type="Proteomes" id="UP000297535">
    <property type="component" value="Unassembled WGS sequence"/>
</dbReference>
<reference evidence="2 3" key="1">
    <citation type="submission" date="2019-04" db="EMBL/GenBank/DDBJ databases">
        <authorList>
            <person name="Feng G."/>
            <person name="Zhu H."/>
        </authorList>
    </citation>
    <scope>NUCLEOTIDE SEQUENCE [LARGE SCALE GENOMIC DNA]</scope>
    <source>
        <strain evidence="2 3">6HR-1</strain>
    </source>
</reference>
<dbReference type="EMBL" id="SRLB01000010">
    <property type="protein sequence ID" value="TGD98724.1"/>
    <property type="molecule type" value="Genomic_DNA"/>
</dbReference>
<protein>
    <submittedName>
        <fullName evidence="2">Uncharacterized protein</fullName>
    </submittedName>
</protein>
<comment type="caution">
    <text evidence="2">The sequence shown here is derived from an EMBL/GenBank/DDBJ whole genome shotgun (WGS) entry which is preliminary data.</text>
</comment>
<gene>
    <name evidence="2" type="ORF">EU555_15440</name>
</gene>
<name>A0A4Z0NS05_9HYPH</name>
<accession>A0A4Z0NS05</accession>
<organism evidence="2 3">
    <name type="scientific">Methylobacterium nonmethylotrophicum</name>
    <dbReference type="NCBI Taxonomy" id="1141884"/>
    <lineage>
        <taxon>Bacteria</taxon>
        <taxon>Pseudomonadati</taxon>
        <taxon>Pseudomonadota</taxon>
        <taxon>Alphaproteobacteria</taxon>
        <taxon>Hyphomicrobiales</taxon>
        <taxon>Methylobacteriaceae</taxon>
        <taxon>Methylobacterium</taxon>
    </lineage>
</organism>
<proteinExistence type="predicted"/>
<feature type="region of interest" description="Disordered" evidence="1">
    <location>
        <begin position="56"/>
        <end position="79"/>
    </location>
</feature>
<evidence type="ECO:0000313" key="3">
    <source>
        <dbReference type="Proteomes" id="UP000297535"/>
    </source>
</evidence>
<dbReference type="RefSeq" id="WP_135415544.1">
    <property type="nucleotide sequence ID" value="NZ_SRLB01000010.1"/>
</dbReference>
<dbReference type="AlphaFoldDB" id="A0A4Z0NS05"/>
<sequence>MTDLTIRRARHGCRCGCAACAGDAVGQEIDLLARESLSAALMHAQQDGLEIEADATARRRGGAAGAPRSPRARPRSRAARTIGLPAIPPMRHGPMRLTKAVRLAEVIAGRHPAYDRPVTGTGRIYVLSVPGIDRPLYVGEVRPDSRTQTLADRMRQHARKTGPQDCISPRNVRESCVLREALLGRFEPLRTVLARAGLGPDRRRHVEQQIKAGNVYVQYAEFRLPRGIDRRDLNARTQLQHSAELFAKNQLRALIRSNSLTFEEEEEREQPRRARAEYRVV</sequence>